<accession>A0A0A9HRA9</accession>
<dbReference type="AlphaFoldDB" id="A0A0A9HRA9"/>
<reference evidence="1" key="2">
    <citation type="journal article" date="2015" name="Data Brief">
        <title>Shoot transcriptome of the giant reed, Arundo donax.</title>
        <authorList>
            <person name="Barrero R.A."/>
            <person name="Guerrero F.D."/>
            <person name="Moolhuijzen P."/>
            <person name="Goolsby J.A."/>
            <person name="Tidwell J."/>
            <person name="Bellgard S.E."/>
            <person name="Bellgard M.I."/>
        </authorList>
    </citation>
    <scope>NUCLEOTIDE SEQUENCE</scope>
    <source>
        <tissue evidence="1">Shoot tissue taken approximately 20 cm above the soil surface</tissue>
    </source>
</reference>
<sequence length="31" mass="3617">MSTYPLWCDSWNLSLSFCSHFLSFTPQLFSA</sequence>
<reference evidence="1" key="1">
    <citation type="submission" date="2014-09" db="EMBL/GenBank/DDBJ databases">
        <authorList>
            <person name="Magalhaes I.L.F."/>
            <person name="Oliveira U."/>
            <person name="Santos F.R."/>
            <person name="Vidigal T.H.D.A."/>
            <person name="Brescovit A.D."/>
            <person name="Santos A.J."/>
        </authorList>
    </citation>
    <scope>NUCLEOTIDE SEQUENCE</scope>
    <source>
        <tissue evidence="1">Shoot tissue taken approximately 20 cm above the soil surface</tissue>
    </source>
</reference>
<dbReference type="EMBL" id="GBRH01159517">
    <property type="protein sequence ID" value="JAE38379.1"/>
    <property type="molecule type" value="Transcribed_RNA"/>
</dbReference>
<evidence type="ECO:0000313" key="1">
    <source>
        <dbReference type="EMBL" id="JAE38379.1"/>
    </source>
</evidence>
<proteinExistence type="predicted"/>
<protein>
    <submittedName>
        <fullName evidence="1">Uncharacterized protein</fullName>
    </submittedName>
</protein>
<organism evidence="1">
    <name type="scientific">Arundo donax</name>
    <name type="common">Giant reed</name>
    <name type="synonym">Donax arundinaceus</name>
    <dbReference type="NCBI Taxonomy" id="35708"/>
    <lineage>
        <taxon>Eukaryota</taxon>
        <taxon>Viridiplantae</taxon>
        <taxon>Streptophyta</taxon>
        <taxon>Embryophyta</taxon>
        <taxon>Tracheophyta</taxon>
        <taxon>Spermatophyta</taxon>
        <taxon>Magnoliopsida</taxon>
        <taxon>Liliopsida</taxon>
        <taxon>Poales</taxon>
        <taxon>Poaceae</taxon>
        <taxon>PACMAD clade</taxon>
        <taxon>Arundinoideae</taxon>
        <taxon>Arundineae</taxon>
        <taxon>Arundo</taxon>
    </lineage>
</organism>
<name>A0A0A9HRA9_ARUDO</name>